<evidence type="ECO:0008006" key="4">
    <source>
        <dbReference type="Google" id="ProtNLM"/>
    </source>
</evidence>
<keyword evidence="1" id="KW-1133">Transmembrane helix</keyword>
<dbReference type="InterPro" id="IPR012347">
    <property type="entry name" value="Ferritin-like"/>
</dbReference>
<organism evidence="2 3">
    <name type="scientific">Metabacillus malikii</name>
    <dbReference type="NCBI Taxonomy" id="1504265"/>
    <lineage>
        <taxon>Bacteria</taxon>
        <taxon>Bacillati</taxon>
        <taxon>Bacillota</taxon>
        <taxon>Bacilli</taxon>
        <taxon>Bacillales</taxon>
        <taxon>Bacillaceae</taxon>
        <taxon>Metabacillus</taxon>
    </lineage>
</organism>
<dbReference type="Gene3D" id="1.20.1260.10">
    <property type="match status" value="1"/>
</dbReference>
<comment type="caution">
    <text evidence="2">The sequence shown here is derived from an EMBL/GenBank/DDBJ whole genome shotgun (WGS) entry which is preliminary data.</text>
</comment>
<keyword evidence="3" id="KW-1185">Reference proteome</keyword>
<name>A0ABT9ZBD3_9BACI</name>
<proteinExistence type="predicted"/>
<dbReference type="Pfam" id="PF11553">
    <property type="entry name" value="DUF3231"/>
    <property type="match status" value="1"/>
</dbReference>
<dbReference type="EMBL" id="JAUSUD010000001">
    <property type="protein sequence ID" value="MDQ0229116.1"/>
    <property type="molecule type" value="Genomic_DNA"/>
</dbReference>
<dbReference type="Proteomes" id="UP001234495">
    <property type="component" value="Unassembled WGS sequence"/>
</dbReference>
<keyword evidence="1" id="KW-0812">Transmembrane</keyword>
<protein>
    <recommendedName>
        <fullName evidence="4">DUF3231 family protein</fullName>
    </recommendedName>
</protein>
<dbReference type="InterPro" id="IPR021617">
    <property type="entry name" value="DUF3231"/>
</dbReference>
<reference evidence="2 3" key="1">
    <citation type="submission" date="2023-07" db="EMBL/GenBank/DDBJ databases">
        <title>Genomic Encyclopedia of Type Strains, Phase IV (KMG-IV): sequencing the most valuable type-strain genomes for metagenomic binning, comparative biology and taxonomic classification.</title>
        <authorList>
            <person name="Goeker M."/>
        </authorList>
    </citation>
    <scope>NUCLEOTIDE SEQUENCE [LARGE SCALE GENOMIC DNA]</scope>
    <source>
        <strain evidence="2 3">DSM 29005</strain>
    </source>
</reference>
<evidence type="ECO:0000313" key="3">
    <source>
        <dbReference type="Proteomes" id="UP001234495"/>
    </source>
</evidence>
<keyword evidence="1" id="KW-0472">Membrane</keyword>
<feature type="transmembrane region" description="Helical" evidence="1">
    <location>
        <begin position="95"/>
        <end position="115"/>
    </location>
</feature>
<sequence length="165" mass="18895">MTGWFGDKRALSCIEITDIYFNLKKSILAKAIVVAANQVAKSNKVKKFFQKAVKMKENHVQTFFEVLLAEKLPSPPILDAELTDSTLSPFSDKLWMFQIGFLFSSAMVYYGTGWATSPRRDLSPKYMTSIMEDLKIGNEWVNIMIEHHWLEQPPLAENRMKLGQS</sequence>
<gene>
    <name evidence="2" type="ORF">J2S19_000366</name>
</gene>
<dbReference type="RefSeq" id="WP_307336276.1">
    <property type="nucleotide sequence ID" value="NZ_JAUSUD010000001.1"/>
</dbReference>
<accession>A0ABT9ZBD3</accession>
<evidence type="ECO:0000256" key="1">
    <source>
        <dbReference type="SAM" id="Phobius"/>
    </source>
</evidence>
<evidence type="ECO:0000313" key="2">
    <source>
        <dbReference type="EMBL" id="MDQ0229116.1"/>
    </source>
</evidence>